<keyword evidence="3 7" id="KW-0812">Transmembrane</keyword>
<dbReference type="Gene3D" id="1.20.144.10">
    <property type="entry name" value="Phosphatidic acid phosphatase type 2/haloperoxidase"/>
    <property type="match status" value="1"/>
</dbReference>
<evidence type="ECO:0000256" key="7">
    <source>
        <dbReference type="SAM" id="Phobius"/>
    </source>
</evidence>
<evidence type="ECO:0000313" key="10">
    <source>
        <dbReference type="Proteomes" id="UP000537126"/>
    </source>
</evidence>
<protein>
    <submittedName>
        <fullName evidence="9">Membrane-associated phospholipid phosphatase</fullName>
    </submittedName>
</protein>
<comment type="subcellular location">
    <subcellularLocation>
        <location evidence="1">Cell membrane</location>
        <topology evidence="1">Multi-pass membrane protein</topology>
    </subcellularLocation>
</comment>
<feature type="transmembrane region" description="Helical" evidence="7">
    <location>
        <begin position="75"/>
        <end position="95"/>
    </location>
</feature>
<sequence>MKQLLKQYAAYYGTVGIVLLTGSIILLFCSKEAVQLWVDANHLAYLDVFFSYLTHLGDGLTFVTVILFMALWRSYYLAFEGLLSFATSGLFTQLLKRTVFADVLRPKGLLGAQLHYIAGVEVHTTHSFPSGHATTAFALATFLVLHSTPKNGILWALAAALVGFSRIYLNQHFLPDVLAGALIGTAWATAMHQLLLPLQQKDAWQRHLLP</sequence>
<feature type="domain" description="Phosphatidic acid phosphatase type 2/haloperoxidase" evidence="8">
    <location>
        <begin position="72"/>
        <end position="192"/>
    </location>
</feature>
<dbReference type="GO" id="GO:0005886">
    <property type="term" value="C:plasma membrane"/>
    <property type="evidence" value="ECO:0007669"/>
    <property type="project" value="UniProtKB-SubCell"/>
</dbReference>
<reference evidence="9 10" key="1">
    <citation type="submission" date="2020-03" db="EMBL/GenBank/DDBJ databases">
        <title>Genomic Encyclopedia of Type Strains, Phase IV (KMG-IV): sequencing the most valuable type-strain genomes for metagenomic binning, comparative biology and taxonomic classification.</title>
        <authorList>
            <person name="Goeker M."/>
        </authorList>
    </citation>
    <scope>NUCLEOTIDE SEQUENCE [LARGE SCALE GENOMIC DNA]</scope>
    <source>
        <strain evidence="9 10">DSM 5718</strain>
    </source>
</reference>
<evidence type="ECO:0000256" key="2">
    <source>
        <dbReference type="ARBA" id="ARBA00022475"/>
    </source>
</evidence>
<gene>
    <name evidence="9" type="ORF">FHS56_000985</name>
</gene>
<dbReference type="InterPro" id="IPR000326">
    <property type="entry name" value="PAP2/HPO"/>
</dbReference>
<dbReference type="Proteomes" id="UP000537126">
    <property type="component" value="Unassembled WGS sequence"/>
</dbReference>
<keyword evidence="6 7" id="KW-0472">Membrane</keyword>
<evidence type="ECO:0000256" key="5">
    <source>
        <dbReference type="ARBA" id="ARBA00022989"/>
    </source>
</evidence>
<dbReference type="PANTHER" id="PTHR14969:SF62">
    <property type="entry name" value="DECAPRENYLPHOSPHORYL-5-PHOSPHORIBOSE PHOSPHATASE RV3807C-RELATED"/>
    <property type="match status" value="1"/>
</dbReference>
<evidence type="ECO:0000313" key="9">
    <source>
        <dbReference type="EMBL" id="NIK73499.1"/>
    </source>
</evidence>
<feature type="transmembrane region" description="Helical" evidence="7">
    <location>
        <begin position="152"/>
        <end position="171"/>
    </location>
</feature>
<dbReference type="AlphaFoldDB" id="A0A846MPV8"/>
<evidence type="ECO:0000256" key="6">
    <source>
        <dbReference type="ARBA" id="ARBA00023136"/>
    </source>
</evidence>
<comment type="caution">
    <text evidence="9">The sequence shown here is derived from an EMBL/GenBank/DDBJ whole genome shotgun (WGS) entry which is preliminary data.</text>
</comment>
<dbReference type="EMBL" id="JAASRN010000001">
    <property type="protein sequence ID" value="NIK73499.1"/>
    <property type="molecule type" value="Genomic_DNA"/>
</dbReference>
<evidence type="ECO:0000256" key="1">
    <source>
        <dbReference type="ARBA" id="ARBA00004651"/>
    </source>
</evidence>
<evidence type="ECO:0000256" key="4">
    <source>
        <dbReference type="ARBA" id="ARBA00022801"/>
    </source>
</evidence>
<dbReference type="SUPFAM" id="SSF48317">
    <property type="entry name" value="Acid phosphatase/Vanadium-dependent haloperoxidase"/>
    <property type="match status" value="1"/>
</dbReference>
<accession>A0A846MPV8</accession>
<proteinExistence type="predicted"/>
<feature type="transmembrane region" description="Helical" evidence="7">
    <location>
        <begin position="177"/>
        <end position="196"/>
    </location>
</feature>
<dbReference type="PANTHER" id="PTHR14969">
    <property type="entry name" value="SPHINGOSINE-1-PHOSPHATE PHOSPHOHYDROLASE"/>
    <property type="match status" value="1"/>
</dbReference>
<keyword evidence="10" id="KW-1185">Reference proteome</keyword>
<dbReference type="SMART" id="SM00014">
    <property type="entry name" value="acidPPc"/>
    <property type="match status" value="1"/>
</dbReference>
<evidence type="ECO:0000256" key="3">
    <source>
        <dbReference type="ARBA" id="ARBA00022692"/>
    </source>
</evidence>
<organism evidence="9 10">
    <name type="scientific">Thermonema lapsum</name>
    <dbReference type="NCBI Taxonomy" id="28195"/>
    <lineage>
        <taxon>Bacteria</taxon>
        <taxon>Pseudomonadati</taxon>
        <taxon>Bacteroidota</taxon>
        <taxon>Cytophagia</taxon>
        <taxon>Cytophagales</taxon>
        <taxon>Thermonemataceae</taxon>
        <taxon>Thermonema</taxon>
    </lineage>
</organism>
<name>A0A846MPV8_9BACT</name>
<dbReference type="GO" id="GO:0016787">
    <property type="term" value="F:hydrolase activity"/>
    <property type="evidence" value="ECO:0007669"/>
    <property type="project" value="UniProtKB-KW"/>
</dbReference>
<dbReference type="Pfam" id="PF01569">
    <property type="entry name" value="PAP2"/>
    <property type="match status" value="1"/>
</dbReference>
<dbReference type="RefSeq" id="WP_166918729.1">
    <property type="nucleotide sequence ID" value="NZ_JAASRN010000001.1"/>
</dbReference>
<keyword evidence="4" id="KW-0378">Hydrolase</keyword>
<dbReference type="InterPro" id="IPR036938">
    <property type="entry name" value="PAP2/HPO_sf"/>
</dbReference>
<feature type="transmembrane region" description="Helical" evidence="7">
    <location>
        <begin position="9"/>
        <end position="28"/>
    </location>
</feature>
<keyword evidence="5 7" id="KW-1133">Transmembrane helix</keyword>
<evidence type="ECO:0000259" key="8">
    <source>
        <dbReference type="SMART" id="SM00014"/>
    </source>
</evidence>
<keyword evidence="2" id="KW-1003">Cell membrane</keyword>
<feature type="transmembrane region" description="Helical" evidence="7">
    <location>
        <begin position="48"/>
        <end position="68"/>
    </location>
</feature>